<dbReference type="PANTHER" id="PTHR15414:SF0">
    <property type="entry name" value="ENDOPLASMIC RETICULUM LECTIN 1"/>
    <property type="match status" value="1"/>
</dbReference>
<evidence type="ECO:0000256" key="1">
    <source>
        <dbReference type="ARBA" id="ARBA00004367"/>
    </source>
</evidence>
<evidence type="ECO:0000256" key="5">
    <source>
        <dbReference type="ARBA" id="ARBA00022734"/>
    </source>
</evidence>
<dbReference type="InterPro" id="IPR044865">
    <property type="entry name" value="MRH_dom"/>
</dbReference>
<dbReference type="OrthoDB" id="448954at2759"/>
<feature type="compositionally biased region" description="Basic and acidic residues" evidence="8">
    <location>
        <begin position="534"/>
        <end position="576"/>
    </location>
</feature>
<dbReference type="InterPro" id="IPR012913">
    <property type="entry name" value="OS9-like_dom"/>
</dbReference>
<accession>A0A4P9Y433</accession>
<dbReference type="PROSITE" id="PS51914">
    <property type="entry name" value="MRH"/>
    <property type="match status" value="1"/>
</dbReference>
<dbReference type="InterPro" id="IPR009011">
    <property type="entry name" value="Man6P_isomerase_rcpt-bd_dom_sf"/>
</dbReference>
<keyword evidence="12" id="KW-1185">Reference proteome</keyword>
<gene>
    <name evidence="11" type="ORF">BJ684DRAFT_19814</name>
</gene>
<feature type="region of interest" description="Disordered" evidence="8">
    <location>
        <begin position="463"/>
        <end position="500"/>
    </location>
</feature>
<feature type="chain" id="PRO_5020682602" description="Protein OS-9 homolog" evidence="9">
    <location>
        <begin position="23"/>
        <end position="700"/>
    </location>
</feature>
<evidence type="ECO:0000256" key="6">
    <source>
        <dbReference type="ARBA" id="ARBA00022824"/>
    </source>
</evidence>
<dbReference type="GO" id="GO:0030970">
    <property type="term" value="P:retrograde protein transport, ER to cytosol"/>
    <property type="evidence" value="ECO:0007669"/>
    <property type="project" value="TreeGrafter"/>
</dbReference>
<dbReference type="SUPFAM" id="SSF50911">
    <property type="entry name" value="Mannose 6-phosphate receptor domain"/>
    <property type="match status" value="1"/>
</dbReference>
<evidence type="ECO:0000256" key="3">
    <source>
        <dbReference type="ARBA" id="ARBA00018727"/>
    </source>
</evidence>
<evidence type="ECO:0000256" key="9">
    <source>
        <dbReference type="SAM" id="SignalP"/>
    </source>
</evidence>
<dbReference type="Gene3D" id="2.70.130.10">
    <property type="entry name" value="Mannose-6-phosphate receptor binding domain"/>
    <property type="match status" value="1"/>
</dbReference>
<dbReference type="InterPro" id="IPR045149">
    <property type="entry name" value="OS-9-like"/>
</dbReference>
<keyword evidence="6" id="KW-0256">Endoplasmic reticulum</keyword>
<feature type="region of interest" description="Disordered" evidence="8">
    <location>
        <begin position="534"/>
        <end position="586"/>
    </location>
</feature>
<reference evidence="12" key="1">
    <citation type="journal article" date="2018" name="Nat. Microbiol.">
        <title>Leveraging single-cell genomics to expand the fungal tree of life.</title>
        <authorList>
            <person name="Ahrendt S.R."/>
            <person name="Quandt C.A."/>
            <person name="Ciobanu D."/>
            <person name="Clum A."/>
            <person name="Salamov A."/>
            <person name="Andreopoulos B."/>
            <person name="Cheng J.F."/>
            <person name="Woyke T."/>
            <person name="Pelin A."/>
            <person name="Henrissat B."/>
            <person name="Reynolds N.K."/>
            <person name="Benny G.L."/>
            <person name="Smith M.E."/>
            <person name="James T.Y."/>
            <person name="Grigoriev I.V."/>
        </authorList>
    </citation>
    <scope>NUCLEOTIDE SEQUENCE [LARGE SCALE GENOMIC DNA]</scope>
</reference>
<dbReference type="Pfam" id="PF07915">
    <property type="entry name" value="PRKCSH"/>
    <property type="match status" value="1"/>
</dbReference>
<dbReference type="AlphaFoldDB" id="A0A4P9Y433"/>
<feature type="compositionally biased region" description="Gly residues" evidence="8">
    <location>
        <begin position="463"/>
        <end position="472"/>
    </location>
</feature>
<proteinExistence type="inferred from homology"/>
<feature type="compositionally biased region" description="Polar residues" evidence="8">
    <location>
        <begin position="175"/>
        <end position="190"/>
    </location>
</feature>
<keyword evidence="4 9" id="KW-0732">Signal</keyword>
<feature type="region of interest" description="Disordered" evidence="8">
    <location>
        <begin position="122"/>
        <end position="190"/>
    </location>
</feature>
<dbReference type="PANTHER" id="PTHR15414">
    <property type="entry name" value="OS-9-RELATED"/>
    <property type="match status" value="1"/>
</dbReference>
<dbReference type="GO" id="GO:0005788">
    <property type="term" value="C:endoplasmic reticulum lumen"/>
    <property type="evidence" value="ECO:0007669"/>
    <property type="project" value="TreeGrafter"/>
</dbReference>
<feature type="compositionally biased region" description="Gly residues" evidence="8">
    <location>
        <begin position="629"/>
        <end position="639"/>
    </location>
</feature>
<feature type="region of interest" description="Disordered" evidence="8">
    <location>
        <begin position="627"/>
        <end position="700"/>
    </location>
</feature>
<dbReference type="GO" id="GO:0030968">
    <property type="term" value="P:endoplasmic reticulum unfolded protein response"/>
    <property type="evidence" value="ECO:0007669"/>
    <property type="project" value="InterPro"/>
</dbReference>
<feature type="domain" description="MRH" evidence="10">
    <location>
        <begin position="297"/>
        <end position="429"/>
    </location>
</feature>
<dbReference type="GO" id="GO:0030246">
    <property type="term" value="F:carbohydrate binding"/>
    <property type="evidence" value="ECO:0007669"/>
    <property type="project" value="UniProtKB-KW"/>
</dbReference>
<dbReference type="Proteomes" id="UP000267251">
    <property type="component" value="Unassembled WGS sequence"/>
</dbReference>
<feature type="region of interest" description="Disordered" evidence="8">
    <location>
        <begin position="225"/>
        <end position="246"/>
    </location>
</feature>
<organism evidence="11 12">
    <name type="scientific">Piptocephalis cylindrospora</name>
    <dbReference type="NCBI Taxonomy" id="1907219"/>
    <lineage>
        <taxon>Eukaryota</taxon>
        <taxon>Fungi</taxon>
        <taxon>Fungi incertae sedis</taxon>
        <taxon>Zoopagomycota</taxon>
        <taxon>Zoopagomycotina</taxon>
        <taxon>Zoopagomycetes</taxon>
        <taxon>Zoopagales</taxon>
        <taxon>Piptocephalidaceae</taxon>
        <taxon>Piptocephalis</taxon>
    </lineage>
</organism>
<sequence>MNSSSLPLMTLLFLAAVSLATSAPTPSGWQTGPQYYYQSMQNVPMQNAPMQGGGTSFNYSGGNMPVTYPNQQYSQSHNIANQQHLQNYMTMAMAMMSNSQMQNQAHPMYDHPLSPHAQAYHTSNVTSDQQHNQTPSVNSRDGSLLSRAPSMMSDTKSDYSHSSSLSPSHKSVMSNWSDQRSSIIGSQSDTNSLSSLFPKFPIQSDKTVPEGFDEDALAVNARKMSNDEDGWPKGLPKLGQEGESGEFMPFRMQDGRRYLCYLPKAHTETKKQEKKVGETWRTDLVEEGLGMLEPLVGNCLKFVEGWWTYEYCHRQHVRQYHETSTPKERGFDVLLGREEGDDRTSMHDEPDHPVPDTSLILGSDAFRGSRQMLLRRYTGGSECELTGRPRTVEVEYRCSPIGDERITGVKEVSTCMYRMTIQTYKMCGNPEFSGAAYSPILDASCYSVVEEDVYIDWVKGQAGAGKGTGEGKGAGDRERLEKDWPTLDGEGKAKIGDPRGEALREQLAKGEKAKPKGDSMWKLLEDMAESLSGKFKEDGKAKEGGRVKEDENNKEDGREGKEEWVKKTKEAPREYTAEELEGMSPEELKQVILNQQKSKKNKGTKIILAGGVPVNGEGAAMAIDLADLLGGGSGDGGTTGAKDKNREEGGNGAEELQEQEKQLQELLDSVLGGLNGKEDKPRKRTKSQDKKGDGLARDEL</sequence>
<name>A0A4P9Y433_9FUNG</name>
<dbReference type="EMBL" id="KZ987957">
    <property type="protein sequence ID" value="RKP13728.1"/>
    <property type="molecule type" value="Genomic_DNA"/>
</dbReference>
<evidence type="ECO:0000256" key="7">
    <source>
        <dbReference type="ARBA" id="ARBA00023157"/>
    </source>
</evidence>
<evidence type="ECO:0000259" key="10">
    <source>
        <dbReference type="PROSITE" id="PS51914"/>
    </source>
</evidence>
<feature type="signal peptide" evidence="9">
    <location>
        <begin position="1"/>
        <end position="22"/>
    </location>
</feature>
<feature type="compositionally biased region" description="Basic and acidic residues" evidence="8">
    <location>
        <begin position="676"/>
        <end position="700"/>
    </location>
</feature>
<comment type="subcellular location">
    <subcellularLocation>
        <location evidence="1">Endoplasmic reticulum membrane</location>
        <topology evidence="1">Peripheral membrane protein</topology>
        <orientation evidence="1">Lumenal side</orientation>
    </subcellularLocation>
</comment>
<feature type="compositionally biased region" description="Polar residues" evidence="8">
    <location>
        <begin position="122"/>
        <end position="141"/>
    </location>
</feature>
<evidence type="ECO:0000256" key="2">
    <source>
        <dbReference type="ARBA" id="ARBA00009918"/>
    </source>
</evidence>
<feature type="compositionally biased region" description="Basic and acidic residues" evidence="8">
    <location>
        <begin position="473"/>
        <end position="500"/>
    </location>
</feature>
<dbReference type="GO" id="GO:0005789">
    <property type="term" value="C:endoplasmic reticulum membrane"/>
    <property type="evidence" value="ECO:0007669"/>
    <property type="project" value="UniProtKB-SubCell"/>
</dbReference>
<keyword evidence="7" id="KW-1015">Disulfide bond</keyword>
<evidence type="ECO:0000256" key="4">
    <source>
        <dbReference type="ARBA" id="ARBA00022729"/>
    </source>
</evidence>
<feature type="compositionally biased region" description="Low complexity" evidence="8">
    <location>
        <begin position="160"/>
        <end position="174"/>
    </location>
</feature>
<evidence type="ECO:0000313" key="12">
    <source>
        <dbReference type="Proteomes" id="UP000267251"/>
    </source>
</evidence>
<comment type="similarity">
    <text evidence="2">Belongs to the OS-9 family.</text>
</comment>
<protein>
    <recommendedName>
        <fullName evidence="3">Protein OS-9 homolog</fullName>
    </recommendedName>
</protein>
<evidence type="ECO:0000256" key="8">
    <source>
        <dbReference type="SAM" id="MobiDB-lite"/>
    </source>
</evidence>
<keyword evidence="5" id="KW-0430">Lectin</keyword>
<evidence type="ECO:0000313" key="11">
    <source>
        <dbReference type="EMBL" id="RKP13728.1"/>
    </source>
</evidence>